<name>M6ZI20_LEPIR</name>
<accession>M6ZI20</accession>
<reference evidence="1 2" key="1">
    <citation type="submission" date="2013-01" db="EMBL/GenBank/DDBJ databases">
        <authorList>
            <person name="Harkins D.M."/>
            <person name="Durkin A.S."/>
            <person name="Brinkac L.M."/>
            <person name="Haft D.H."/>
            <person name="Selengut J.D."/>
            <person name="Sanka R."/>
            <person name="DePew J."/>
            <person name="Purushe J."/>
            <person name="Picardeau M."/>
            <person name="Werts C."/>
            <person name="Goarant C."/>
            <person name="Vinetz J.M."/>
            <person name="Sutton G.G."/>
            <person name="Nierman W.C."/>
            <person name="Fouts D.E."/>
        </authorList>
    </citation>
    <scope>NUCLEOTIDE SEQUENCE [LARGE SCALE GENOMIC DNA]</scope>
    <source>
        <strain evidence="1 2">200701872</strain>
    </source>
</reference>
<gene>
    <name evidence="1" type="ORF">LEP1GSC124_5390</name>
</gene>
<evidence type="ECO:0000313" key="2">
    <source>
        <dbReference type="Proteomes" id="UP000012117"/>
    </source>
</evidence>
<comment type="caution">
    <text evidence="1">The sequence shown here is derived from an EMBL/GenBank/DDBJ whole genome shotgun (WGS) entry which is preliminary data.</text>
</comment>
<evidence type="ECO:0000313" key="1">
    <source>
        <dbReference type="EMBL" id="EMP05736.1"/>
    </source>
</evidence>
<proteinExistence type="predicted"/>
<organism evidence="1 2">
    <name type="scientific">Leptospira interrogans serovar Pyrogenes str. 200701872</name>
    <dbReference type="NCBI Taxonomy" id="1193029"/>
    <lineage>
        <taxon>Bacteria</taxon>
        <taxon>Pseudomonadati</taxon>
        <taxon>Spirochaetota</taxon>
        <taxon>Spirochaetia</taxon>
        <taxon>Leptospirales</taxon>
        <taxon>Leptospiraceae</taxon>
        <taxon>Leptospira</taxon>
    </lineage>
</organism>
<feature type="non-terminal residue" evidence="1">
    <location>
        <position position="40"/>
    </location>
</feature>
<sequence>MDTFELGVVLSLKDYVSGRLGEIETRWKNVRKSMDETSAS</sequence>
<protein>
    <submittedName>
        <fullName evidence="1">Uncharacterized protein</fullName>
    </submittedName>
</protein>
<dbReference type="Proteomes" id="UP000012117">
    <property type="component" value="Unassembled WGS sequence"/>
</dbReference>
<dbReference type="AlphaFoldDB" id="M6ZI20"/>
<dbReference type="EMBL" id="AKWN02000406">
    <property type="protein sequence ID" value="EMP05736.1"/>
    <property type="molecule type" value="Genomic_DNA"/>
</dbReference>